<reference evidence="2 3" key="1">
    <citation type="submission" date="2020-02" db="EMBL/GenBank/DDBJ databases">
        <title>Identification and distribution of gene clusters putatively required for synthesis of sphingolipid metabolism inhibitors in phylogenetically diverse species of the filamentous fungus Fusarium.</title>
        <authorList>
            <person name="Kim H.-S."/>
            <person name="Busman M."/>
            <person name="Brown D.W."/>
            <person name="Divon H."/>
            <person name="Uhlig S."/>
            <person name="Proctor R.H."/>
        </authorList>
    </citation>
    <scope>NUCLEOTIDE SEQUENCE [LARGE SCALE GENOMIC DNA]</scope>
    <source>
        <strain evidence="2 3">NRRL 2903</strain>
    </source>
</reference>
<keyword evidence="3" id="KW-1185">Reference proteome</keyword>
<comment type="caution">
    <text evidence="2">The sequence shown here is derived from an EMBL/GenBank/DDBJ whole genome shotgun (WGS) entry which is preliminary data.</text>
</comment>
<gene>
    <name evidence="2" type="ORF">FAUST_11479</name>
</gene>
<accession>A0AAN6BV39</accession>
<dbReference type="AlphaFoldDB" id="A0AAN6BV39"/>
<organism evidence="2 3">
    <name type="scientific">Fusarium austroamericanum</name>
    <dbReference type="NCBI Taxonomy" id="282268"/>
    <lineage>
        <taxon>Eukaryota</taxon>
        <taxon>Fungi</taxon>
        <taxon>Dikarya</taxon>
        <taxon>Ascomycota</taxon>
        <taxon>Pezizomycotina</taxon>
        <taxon>Sordariomycetes</taxon>
        <taxon>Hypocreomycetidae</taxon>
        <taxon>Hypocreales</taxon>
        <taxon>Nectriaceae</taxon>
        <taxon>Fusarium</taxon>
    </lineage>
</organism>
<dbReference type="InterPro" id="IPR027417">
    <property type="entry name" value="P-loop_NTPase"/>
</dbReference>
<dbReference type="Gene3D" id="3.40.50.300">
    <property type="entry name" value="P-loop containing nucleotide triphosphate hydrolases"/>
    <property type="match status" value="1"/>
</dbReference>
<dbReference type="SUPFAM" id="SSF52540">
    <property type="entry name" value="P-loop containing nucleoside triphosphate hydrolases"/>
    <property type="match status" value="2"/>
</dbReference>
<proteinExistence type="predicted"/>
<evidence type="ECO:0000256" key="1">
    <source>
        <dbReference type="SAM" id="MobiDB-lite"/>
    </source>
</evidence>
<evidence type="ECO:0000313" key="2">
    <source>
        <dbReference type="EMBL" id="KAF5227882.1"/>
    </source>
</evidence>
<protein>
    <submittedName>
        <fullName evidence="2">Uncharacterized protein</fullName>
    </submittedName>
</protein>
<name>A0AAN6BV39_FUSAU</name>
<evidence type="ECO:0000313" key="3">
    <source>
        <dbReference type="Proteomes" id="UP000537989"/>
    </source>
</evidence>
<dbReference type="Proteomes" id="UP000537989">
    <property type="component" value="Unassembled WGS sequence"/>
</dbReference>
<sequence>MQGHPLDNFIFTVGSTNRQGHSRLHTLSEFLTLPDSIVTRHQDAKPIPVGRRYTFGRLRDAVKAELGDAGKGFEFVVPNVAQGEARFKVHDQASLSRTGGQKPKPGKAHRHTCSSKSEAQGGPTTGIYIPETTEPDDPPWQVHTTTPREDRGKAAAEAVIATEDDDEDTDGILGFLRRKNLIKGDKVRALAWTFNIDNADTMDMDTTWKVPGMLSEATIAQCAFVYELGRRLREETSMQGIYNADGVGCGKTFTTFMLLVLRRLASLTSQHLKEHPDQHIWSVENGGRCAFTQSIGIQCVCEKNSILEVLLNRLPESYSVVTAPIAVASVWEDHYVDFIEPVFTGANFPFRGEPVLYAYNWHDKTSLRPLGQSPRLSLASFMVEPILPRMSKSNARRVHEDVPARSRWTVDELGEALENGPNATQVSFQPHHAFTPQHSMSLVIVGRERLSLYASSTGTPDSDVVECWVKTAGKPPRAVKVAKCFLIDPSVIICDEAQEYKGKDSKISKALLGLWRRKERLKQAVPFAVFLSATPAIKDLSDLEMASSIINRQKGHHAKVMAALRLADRHSNERNSPSYIDAIRAACRAVDTWMISRAGYSPMLDQERRISALHPPPETITKAFDTPQELRRALGETIDKVRGGIVEHNVRVDPAAFEHVMMSVKGADLMLKAGSVPGLQACVTADSNFPYSMGRVEEDIQAYNDVRRRGDSAYFQKLDLLTRNDPMFVAMANIVSQASQGKVASKPHHQVSSSPLHVILFTQHPCNAAAAYIYLRENCGRRADVVCLLSDTKPAARAEKLGELRRSSQGRRVDKGDKSIVVITTFRLGGFGLNDFVFCNLMIQLGEPQKQAGLIQAIGRVARRGQTKKTFRFYLKREGSESEELLRIRNERRTGVCHEQLGQMRLFQGLTLH</sequence>
<feature type="region of interest" description="Disordered" evidence="1">
    <location>
        <begin position="88"/>
        <end position="152"/>
    </location>
</feature>
<dbReference type="EMBL" id="JAAMOD010000526">
    <property type="protein sequence ID" value="KAF5227882.1"/>
    <property type="molecule type" value="Genomic_DNA"/>
</dbReference>
<feature type="compositionally biased region" description="Basic residues" evidence="1">
    <location>
        <begin position="104"/>
        <end position="113"/>
    </location>
</feature>